<feature type="domain" description="2'-deoxycytidine 5'-triphosphate deaminase C-terminal" evidence="2">
    <location>
        <begin position="176"/>
        <end position="363"/>
    </location>
</feature>
<dbReference type="Proteomes" id="UP001055101">
    <property type="component" value="Unassembled WGS sequence"/>
</dbReference>
<gene>
    <name evidence="3" type="primary">dcd</name>
    <name evidence="3" type="ORF">EKPJFOCH_1936</name>
</gene>
<evidence type="ECO:0000313" key="4">
    <source>
        <dbReference type="Proteomes" id="UP001055101"/>
    </source>
</evidence>
<dbReference type="SUPFAM" id="SSF51283">
    <property type="entry name" value="dUTPase-like"/>
    <property type="match status" value="2"/>
</dbReference>
<evidence type="ECO:0000313" key="3">
    <source>
        <dbReference type="EMBL" id="GJE55445.1"/>
    </source>
</evidence>
<sequence>MTRNAAGRDGILSARGIAALTAAGAIRPERPYAPDQIQPASLDLRLGKRAYRVRTSFLPGTSRTVDTCVAALALHPIDLTQGAVLETGCVYIAELLEDLALPADLRASANPKSSTGRIDVFTRVITDRAAAFDQVEAGYTGPLYAEISPRTFPILVRTGSRLSQIRFRQGEPRLTDTELAALHARSPLVSADDPSFTGGVAVSVDLSGFDGLIGYRGKRHTGLIDVDKPRSQPASDFWDPLPADDRGALILDPGQFYILASKEAVQVPPDHAAEMVPFDPLVGEFRVHYAGFFDPGFGFAGAGGSGARAVLEVRSRDVPFLLEDGQIVGRLVYERMAETPETLYGAGAGSNYQAQGLKLSKHFY</sequence>
<dbReference type="InterPro" id="IPR036157">
    <property type="entry name" value="dUTPase-like_sf"/>
</dbReference>
<dbReference type="Pfam" id="PF22569">
    <property type="entry name" value="DCD_C"/>
    <property type="match status" value="1"/>
</dbReference>
<keyword evidence="4" id="KW-1185">Reference proteome</keyword>
<evidence type="ECO:0000259" key="1">
    <source>
        <dbReference type="Pfam" id="PF06559"/>
    </source>
</evidence>
<dbReference type="InterPro" id="IPR010550">
    <property type="entry name" value="DCD_N"/>
</dbReference>
<dbReference type="NCBIfam" id="NF005734">
    <property type="entry name" value="PRK07559.1"/>
    <property type="match status" value="1"/>
</dbReference>
<name>A0ABQ4TP51_9HYPH</name>
<evidence type="ECO:0000259" key="2">
    <source>
        <dbReference type="Pfam" id="PF22569"/>
    </source>
</evidence>
<feature type="domain" description="2'-deoxycytidine 5'-triphosphate deaminase N-terminal" evidence="1">
    <location>
        <begin position="9"/>
        <end position="171"/>
    </location>
</feature>
<dbReference type="PANTHER" id="PTHR42680">
    <property type="entry name" value="DCTP DEAMINASE"/>
    <property type="match status" value="1"/>
</dbReference>
<reference evidence="3" key="2">
    <citation type="submission" date="2021-08" db="EMBL/GenBank/DDBJ databases">
        <authorList>
            <person name="Tani A."/>
            <person name="Ola A."/>
            <person name="Ogura Y."/>
            <person name="Katsura K."/>
            <person name="Hayashi T."/>
        </authorList>
    </citation>
    <scope>NUCLEOTIDE SEQUENCE</scope>
    <source>
        <strain evidence="3">DSM 23674</strain>
    </source>
</reference>
<dbReference type="Gene3D" id="2.70.40.10">
    <property type="match status" value="2"/>
</dbReference>
<dbReference type="RefSeq" id="WP_147821811.1">
    <property type="nucleotide sequence ID" value="NZ_BPRA01000008.1"/>
</dbReference>
<dbReference type="EMBL" id="BPRA01000008">
    <property type="protein sequence ID" value="GJE55445.1"/>
    <property type="molecule type" value="Genomic_DNA"/>
</dbReference>
<accession>A0ABQ4TP51</accession>
<reference evidence="3" key="1">
    <citation type="journal article" date="2021" name="Front. Microbiol.">
        <title>Comprehensive Comparative Genomics and Phenotyping of Methylobacterium Species.</title>
        <authorList>
            <person name="Alessa O."/>
            <person name="Ogura Y."/>
            <person name="Fujitani Y."/>
            <person name="Takami H."/>
            <person name="Hayashi T."/>
            <person name="Sahin N."/>
            <person name="Tani A."/>
        </authorList>
    </citation>
    <scope>NUCLEOTIDE SEQUENCE</scope>
    <source>
        <strain evidence="3">DSM 23674</strain>
    </source>
</reference>
<dbReference type="InterPro" id="IPR053811">
    <property type="entry name" value="DCD_C"/>
</dbReference>
<proteinExistence type="predicted"/>
<dbReference type="PANTHER" id="PTHR42680:SF3">
    <property type="entry name" value="DCTP DEAMINASE"/>
    <property type="match status" value="1"/>
</dbReference>
<organism evidence="3 4">
    <name type="scientific">Methylobacterium thuringiense</name>
    <dbReference type="NCBI Taxonomy" id="1003091"/>
    <lineage>
        <taxon>Bacteria</taxon>
        <taxon>Pseudomonadati</taxon>
        <taxon>Pseudomonadota</taxon>
        <taxon>Alphaproteobacteria</taxon>
        <taxon>Hyphomicrobiales</taxon>
        <taxon>Methylobacteriaceae</taxon>
        <taxon>Methylobacterium</taxon>
    </lineage>
</organism>
<dbReference type="Pfam" id="PF06559">
    <property type="entry name" value="DCD_N"/>
    <property type="match status" value="1"/>
</dbReference>
<protein>
    <submittedName>
        <fullName evidence="3">dCTP deaminase, dUMP-forming</fullName>
    </submittedName>
</protein>
<comment type="caution">
    <text evidence="3">The sequence shown here is derived from an EMBL/GenBank/DDBJ whole genome shotgun (WGS) entry which is preliminary data.</text>
</comment>